<dbReference type="Pfam" id="PF00010">
    <property type="entry name" value="HLH"/>
    <property type="match status" value="1"/>
</dbReference>
<feature type="domain" description="BHLH" evidence="6">
    <location>
        <begin position="19"/>
        <end position="72"/>
    </location>
</feature>
<evidence type="ECO:0000256" key="4">
    <source>
        <dbReference type="ARBA" id="ARBA00023163"/>
    </source>
</evidence>
<dbReference type="InterPro" id="IPR036638">
    <property type="entry name" value="HLH_DNA-bd_sf"/>
</dbReference>
<dbReference type="EMBL" id="JAWJWE010000008">
    <property type="protein sequence ID" value="KAK6631685.1"/>
    <property type="molecule type" value="Genomic_DNA"/>
</dbReference>
<evidence type="ECO:0000259" key="6">
    <source>
        <dbReference type="PROSITE" id="PS50888"/>
    </source>
</evidence>
<dbReference type="SUPFAM" id="SSF47459">
    <property type="entry name" value="HLH, helix-loop-helix DNA-binding domain"/>
    <property type="match status" value="1"/>
</dbReference>
<dbReference type="GO" id="GO:0000976">
    <property type="term" value="F:transcription cis-regulatory region binding"/>
    <property type="evidence" value="ECO:0007669"/>
    <property type="project" value="TreeGrafter"/>
</dbReference>
<evidence type="ECO:0000313" key="7">
    <source>
        <dbReference type="EMBL" id="KAK6631685.1"/>
    </source>
</evidence>
<evidence type="ECO:0000256" key="2">
    <source>
        <dbReference type="ARBA" id="ARBA00023015"/>
    </source>
</evidence>
<sequence>MSLPTTHNEACVDLKPTAKDGVTKSNPSKRHRERLNAELDTLASLLPFEQNILSKLDRLSILRLSVSYLRTKSYFQDVFHAVGLIERLMKNVVRLITTSIFTTPFIPFATSLFEKNQSDELSPQGQILSCPEPEVERFARMTSQLDVE</sequence>
<dbReference type="PANTHER" id="PTHR10649:SF12">
    <property type="entry name" value="SPINELESS, ISOFORM C"/>
    <property type="match status" value="1"/>
</dbReference>
<keyword evidence="5" id="KW-0539">Nucleus</keyword>
<dbReference type="GO" id="GO:0005634">
    <property type="term" value="C:nucleus"/>
    <property type="evidence" value="ECO:0007669"/>
    <property type="project" value="UniProtKB-SubCell"/>
</dbReference>
<dbReference type="Gene3D" id="4.10.280.10">
    <property type="entry name" value="Helix-loop-helix DNA-binding domain"/>
    <property type="match status" value="1"/>
</dbReference>
<dbReference type="PANTHER" id="PTHR10649">
    <property type="entry name" value="ARYL HYDROCARBON RECEPTOR"/>
    <property type="match status" value="1"/>
</dbReference>
<evidence type="ECO:0000256" key="1">
    <source>
        <dbReference type="ARBA" id="ARBA00004123"/>
    </source>
</evidence>
<dbReference type="FunFam" id="4.10.280.10:FF:000041">
    <property type="entry name" value="aryl hydrocarbon receptor repressor"/>
    <property type="match status" value="1"/>
</dbReference>
<dbReference type="InterPro" id="IPR011598">
    <property type="entry name" value="bHLH_dom"/>
</dbReference>
<keyword evidence="4" id="KW-0804">Transcription</keyword>
<evidence type="ECO:0000313" key="8">
    <source>
        <dbReference type="Proteomes" id="UP001372834"/>
    </source>
</evidence>
<keyword evidence="3" id="KW-0238">DNA-binding</keyword>
<evidence type="ECO:0000256" key="5">
    <source>
        <dbReference type="ARBA" id="ARBA00023242"/>
    </source>
</evidence>
<name>A0AAN8P007_POLSC</name>
<accession>A0AAN8P007</accession>
<proteinExistence type="predicted"/>
<dbReference type="InterPro" id="IPR039091">
    <property type="entry name" value="AHR/AHRR"/>
</dbReference>
<dbReference type="GO" id="GO:0006805">
    <property type="term" value="P:xenobiotic metabolic process"/>
    <property type="evidence" value="ECO:0007669"/>
    <property type="project" value="InterPro"/>
</dbReference>
<dbReference type="GO" id="GO:0034751">
    <property type="term" value="C:aryl hydrocarbon receptor complex"/>
    <property type="evidence" value="ECO:0007669"/>
    <property type="project" value="TreeGrafter"/>
</dbReference>
<dbReference type="GO" id="GO:0046983">
    <property type="term" value="F:protein dimerization activity"/>
    <property type="evidence" value="ECO:0007669"/>
    <property type="project" value="InterPro"/>
</dbReference>
<dbReference type="AlphaFoldDB" id="A0AAN8P007"/>
<dbReference type="GO" id="GO:0004879">
    <property type="term" value="F:nuclear receptor activity"/>
    <property type="evidence" value="ECO:0007669"/>
    <property type="project" value="TreeGrafter"/>
</dbReference>
<organism evidence="7 8">
    <name type="scientific">Polyplax serrata</name>
    <name type="common">Common mouse louse</name>
    <dbReference type="NCBI Taxonomy" id="468196"/>
    <lineage>
        <taxon>Eukaryota</taxon>
        <taxon>Metazoa</taxon>
        <taxon>Ecdysozoa</taxon>
        <taxon>Arthropoda</taxon>
        <taxon>Hexapoda</taxon>
        <taxon>Insecta</taxon>
        <taxon>Pterygota</taxon>
        <taxon>Neoptera</taxon>
        <taxon>Paraneoptera</taxon>
        <taxon>Psocodea</taxon>
        <taxon>Troctomorpha</taxon>
        <taxon>Phthiraptera</taxon>
        <taxon>Anoplura</taxon>
        <taxon>Polyplacidae</taxon>
        <taxon>Polyplax</taxon>
    </lineage>
</organism>
<protein>
    <recommendedName>
        <fullName evidence="6">BHLH domain-containing protein</fullName>
    </recommendedName>
</protein>
<gene>
    <name evidence="7" type="ORF">RUM43_013749</name>
</gene>
<keyword evidence="2" id="KW-0805">Transcription regulation</keyword>
<comment type="subcellular location">
    <subcellularLocation>
        <location evidence="1">Nucleus</location>
    </subcellularLocation>
</comment>
<dbReference type="CDD" id="cd19730">
    <property type="entry name" value="bHLH-PAS_spineless_like"/>
    <property type="match status" value="1"/>
</dbReference>
<dbReference type="SMART" id="SM00353">
    <property type="entry name" value="HLH"/>
    <property type="match status" value="1"/>
</dbReference>
<dbReference type="PROSITE" id="PS50888">
    <property type="entry name" value="BHLH"/>
    <property type="match status" value="1"/>
</dbReference>
<dbReference type="Proteomes" id="UP001372834">
    <property type="component" value="Unassembled WGS sequence"/>
</dbReference>
<reference evidence="7 8" key="1">
    <citation type="submission" date="2023-10" db="EMBL/GenBank/DDBJ databases">
        <title>Genomes of two closely related lineages of the louse Polyplax serrata with different host specificities.</title>
        <authorList>
            <person name="Martinu J."/>
            <person name="Tarabai H."/>
            <person name="Stefka J."/>
            <person name="Hypsa V."/>
        </authorList>
    </citation>
    <scope>NUCLEOTIDE SEQUENCE [LARGE SCALE GENOMIC DNA]</scope>
    <source>
        <strain evidence="7">HR10_N</strain>
    </source>
</reference>
<evidence type="ECO:0000256" key="3">
    <source>
        <dbReference type="ARBA" id="ARBA00023125"/>
    </source>
</evidence>
<comment type="caution">
    <text evidence="7">The sequence shown here is derived from an EMBL/GenBank/DDBJ whole genome shotgun (WGS) entry which is preliminary data.</text>
</comment>